<dbReference type="Proteomes" id="UP000053558">
    <property type="component" value="Unassembled WGS sequence"/>
</dbReference>
<feature type="region of interest" description="Disordered" evidence="1">
    <location>
        <begin position="116"/>
        <end position="135"/>
    </location>
</feature>
<comment type="caution">
    <text evidence="2">The sequence shown here is derived from an EMBL/GenBank/DDBJ whole genome shotgun (WGS) entry which is preliminary data.</text>
</comment>
<sequence length="135" mass="14711">MLISKRRHYDSLCIVCGIAPSDKALDVYNDPGYDMLDICKKVAETIAPNLSDLDEEEVGAIVELLELVEGDAIDGDAKVVVDESTKKYCIPTSAGVRTRRVFDYDAGNFSKIESTIGPSGKRGEKVDNVVTHTTN</sequence>
<protein>
    <submittedName>
        <fullName evidence="2">Uncharacterized protein</fullName>
    </submittedName>
</protein>
<evidence type="ECO:0000256" key="1">
    <source>
        <dbReference type="SAM" id="MobiDB-lite"/>
    </source>
</evidence>
<accession>A0A5M3MHQ2</accession>
<dbReference type="EMBL" id="JH711582">
    <property type="protein sequence ID" value="EIW78314.1"/>
    <property type="molecule type" value="Genomic_DNA"/>
</dbReference>
<dbReference type="AlphaFoldDB" id="A0A5M3MHQ2"/>
<keyword evidence="3" id="KW-1185">Reference proteome</keyword>
<name>A0A5M3MHQ2_CONPW</name>
<gene>
    <name evidence="2" type="ORF">CONPUDRAFT_156310</name>
</gene>
<dbReference type="RefSeq" id="XP_007771372.1">
    <property type="nucleotide sequence ID" value="XM_007773182.1"/>
</dbReference>
<reference evidence="3" key="1">
    <citation type="journal article" date="2012" name="Science">
        <title>The Paleozoic origin of enzymatic lignin decomposition reconstructed from 31 fungal genomes.</title>
        <authorList>
            <person name="Floudas D."/>
            <person name="Binder M."/>
            <person name="Riley R."/>
            <person name="Barry K."/>
            <person name="Blanchette R.A."/>
            <person name="Henrissat B."/>
            <person name="Martinez A.T."/>
            <person name="Otillar R."/>
            <person name="Spatafora J.W."/>
            <person name="Yadav J.S."/>
            <person name="Aerts A."/>
            <person name="Benoit I."/>
            <person name="Boyd A."/>
            <person name="Carlson A."/>
            <person name="Copeland A."/>
            <person name="Coutinho P.M."/>
            <person name="de Vries R.P."/>
            <person name="Ferreira P."/>
            <person name="Findley K."/>
            <person name="Foster B."/>
            <person name="Gaskell J."/>
            <person name="Glotzer D."/>
            <person name="Gorecki P."/>
            <person name="Heitman J."/>
            <person name="Hesse C."/>
            <person name="Hori C."/>
            <person name="Igarashi K."/>
            <person name="Jurgens J.A."/>
            <person name="Kallen N."/>
            <person name="Kersten P."/>
            <person name="Kohler A."/>
            <person name="Kuees U."/>
            <person name="Kumar T.K.A."/>
            <person name="Kuo A."/>
            <person name="LaButti K."/>
            <person name="Larrondo L.F."/>
            <person name="Lindquist E."/>
            <person name="Ling A."/>
            <person name="Lombard V."/>
            <person name="Lucas S."/>
            <person name="Lundell T."/>
            <person name="Martin R."/>
            <person name="McLaughlin D.J."/>
            <person name="Morgenstern I."/>
            <person name="Morin E."/>
            <person name="Murat C."/>
            <person name="Nagy L.G."/>
            <person name="Nolan M."/>
            <person name="Ohm R.A."/>
            <person name="Patyshakuliyeva A."/>
            <person name="Rokas A."/>
            <person name="Ruiz-Duenas F.J."/>
            <person name="Sabat G."/>
            <person name="Salamov A."/>
            <person name="Samejima M."/>
            <person name="Schmutz J."/>
            <person name="Slot J.C."/>
            <person name="St John F."/>
            <person name="Stenlid J."/>
            <person name="Sun H."/>
            <person name="Sun S."/>
            <person name="Syed K."/>
            <person name="Tsang A."/>
            <person name="Wiebenga A."/>
            <person name="Young D."/>
            <person name="Pisabarro A."/>
            <person name="Eastwood D.C."/>
            <person name="Martin F."/>
            <person name="Cullen D."/>
            <person name="Grigoriev I.V."/>
            <person name="Hibbett D.S."/>
        </authorList>
    </citation>
    <scope>NUCLEOTIDE SEQUENCE [LARGE SCALE GENOMIC DNA]</scope>
    <source>
        <strain evidence="3">RWD-64-598 SS2</strain>
    </source>
</reference>
<organism evidence="2 3">
    <name type="scientific">Coniophora puteana (strain RWD-64-598)</name>
    <name type="common">Brown rot fungus</name>
    <dbReference type="NCBI Taxonomy" id="741705"/>
    <lineage>
        <taxon>Eukaryota</taxon>
        <taxon>Fungi</taxon>
        <taxon>Dikarya</taxon>
        <taxon>Basidiomycota</taxon>
        <taxon>Agaricomycotina</taxon>
        <taxon>Agaricomycetes</taxon>
        <taxon>Agaricomycetidae</taxon>
        <taxon>Boletales</taxon>
        <taxon>Coniophorineae</taxon>
        <taxon>Coniophoraceae</taxon>
        <taxon>Coniophora</taxon>
    </lineage>
</organism>
<evidence type="ECO:0000313" key="2">
    <source>
        <dbReference type="EMBL" id="EIW78314.1"/>
    </source>
</evidence>
<dbReference type="GeneID" id="19203560"/>
<proteinExistence type="predicted"/>
<dbReference type="KEGG" id="cput:CONPUDRAFT_156310"/>
<evidence type="ECO:0000313" key="3">
    <source>
        <dbReference type="Proteomes" id="UP000053558"/>
    </source>
</evidence>